<dbReference type="OrthoDB" id="4375644at2"/>
<dbReference type="KEGG" id="xya:ET471_07435"/>
<dbReference type="EMBL" id="CP035493">
    <property type="protein sequence ID" value="QAY69886.1"/>
    <property type="molecule type" value="Genomic_DNA"/>
</dbReference>
<keyword evidence="2" id="KW-1185">Reference proteome</keyword>
<sequence>MSPRTVSTDQHARRGRLAKARQFAEAAEIVHALAGGQADLLDAYDLDVLLGMKTQAGYGHEPVTPERAVRSGRAMDALLVAAGIVG</sequence>
<reference evidence="1 2" key="1">
    <citation type="submission" date="2019-01" db="EMBL/GenBank/DDBJ databases">
        <title>Genome sequencing of strain FW10M-9.</title>
        <authorList>
            <person name="Heo J."/>
            <person name="Kim S.-J."/>
            <person name="Kim J.-S."/>
            <person name="Hong S.-B."/>
            <person name="Kwon S.-W."/>
        </authorList>
    </citation>
    <scope>NUCLEOTIDE SEQUENCE [LARGE SCALE GENOMIC DNA]</scope>
    <source>
        <strain evidence="1 2">FW10M-9</strain>
    </source>
</reference>
<organism evidence="1 2">
    <name type="scientific">Xylanimonas protaetiae</name>
    <dbReference type="NCBI Taxonomy" id="2509457"/>
    <lineage>
        <taxon>Bacteria</taxon>
        <taxon>Bacillati</taxon>
        <taxon>Actinomycetota</taxon>
        <taxon>Actinomycetes</taxon>
        <taxon>Micrococcales</taxon>
        <taxon>Promicromonosporaceae</taxon>
        <taxon>Xylanimonas</taxon>
    </lineage>
</organism>
<evidence type="ECO:0000313" key="2">
    <source>
        <dbReference type="Proteomes" id="UP000292118"/>
    </source>
</evidence>
<name>A0A4P6F3K7_9MICO</name>
<evidence type="ECO:0000313" key="1">
    <source>
        <dbReference type="EMBL" id="QAY69886.1"/>
    </source>
</evidence>
<gene>
    <name evidence="1" type="ORF">ET471_07435</name>
</gene>
<dbReference type="RefSeq" id="WP_129187335.1">
    <property type="nucleotide sequence ID" value="NZ_CP035493.1"/>
</dbReference>
<protein>
    <submittedName>
        <fullName evidence="1">Uncharacterized protein</fullName>
    </submittedName>
</protein>
<accession>A0A4P6F3K7</accession>
<proteinExistence type="predicted"/>
<dbReference type="Proteomes" id="UP000292118">
    <property type="component" value="Chromosome"/>
</dbReference>
<dbReference type="AlphaFoldDB" id="A0A4P6F3K7"/>